<evidence type="ECO:0000256" key="4">
    <source>
        <dbReference type="ARBA" id="ARBA00022519"/>
    </source>
</evidence>
<dbReference type="PANTHER" id="PTHR32195:SF24">
    <property type="entry name" value="TRYPTOPHAN OR TYROSINE TRANSPORTER PROTEIN"/>
    <property type="match status" value="1"/>
</dbReference>
<comment type="caution">
    <text evidence="9">The sequence shown here is derived from an EMBL/GenBank/DDBJ whole genome shotgun (WGS) entry which is preliminary data.</text>
</comment>
<reference evidence="9" key="1">
    <citation type="submission" date="2021-02" db="EMBL/GenBank/DDBJ databases">
        <authorList>
            <person name="Dougan E. K."/>
            <person name="Rhodes N."/>
            <person name="Thang M."/>
            <person name="Chan C."/>
        </authorList>
    </citation>
    <scope>NUCLEOTIDE SEQUENCE</scope>
</reference>
<dbReference type="InterPro" id="IPR018227">
    <property type="entry name" value="Amino_acid_transport_2"/>
</dbReference>
<dbReference type="Proteomes" id="UP000604046">
    <property type="component" value="Unassembled WGS sequence"/>
</dbReference>
<evidence type="ECO:0000256" key="6">
    <source>
        <dbReference type="ARBA" id="ARBA00022989"/>
    </source>
</evidence>
<organism evidence="9 10">
    <name type="scientific">Symbiodinium natans</name>
    <dbReference type="NCBI Taxonomy" id="878477"/>
    <lineage>
        <taxon>Eukaryota</taxon>
        <taxon>Sar</taxon>
        <taxon>Alveolata</taxon>
        <taxon>Dinophyceae</taxon>
        <taxon>Suessiales</taxon>
        <taxon>Symbiodiniaceae</taxon>
        <taxon>Symbiodinium</taxon>
    </lineage>
</organism>
<keyword evidence="10" id="KW-1185">Reference proteome</keyword>
<dbReference type="OrthoDB" id="434845at2759"/>
<gene>
    <name evidence="9" type="primary">mtr</name>
    <name evidence="9" type="ORF">SNAT2548_LOCUS12716</name>
</gene>
<dbReference type="AlphaFoldDB" id="A0A812LVC9"/>
<evidence type="ECO:0000256" key="2">
    <source>
        <dbReference type="ARBA" id="ARBA00022448"/>
    </source>
</evidence>
<sequence>MASMPSVRWSGCLPFSWQAQVPQLPAHKGLAFDRKRPGHVPKPLLPPGTRGFAAAYARERAVGKLAMRGEGWNQKDAAASVLVTGTAIGGGFLALPYTSAPSGFVPSAVVMLVSWALLLFQAHVVTDLVVDESRRAGRVVSYATLAERRLGSGGRAVLSSLFLLLMMATLVSQFAKAGSLLSALTGLPEAGLSAVLAVGLATLTWKSSSNTTASVNGLLTLGFMAACAVLFAAGVPLADWTRLSRTNWSVCLPSFPTILQLFVYLEVIPTLGTILKLDPHRMKRAVLVGSVLLLILELAWSGLGLGLVPFVQGLRADPVDVLLGRGGLVSAAVLVLGCCAVCTTILGTNLALRSFLSDGVPKRVSAFAFVATSVLPAVASLWPNAFFGAIDFAGAYPVTLLWGCAPPLMALAKSKRLSGTQTTLLKLILLASVVSVTICAAQDIGRFLGLQSVAARWA</sequence>
<dbReference type="EMBL" id="CAJNDS010001236">
    <property type="protein sequence ID" value="CAE7253142.1"/>
    <property type="molecule type" value="Genomic_DNA"/>
</dbReference>
<keyword evidence="7 8" id="KW-0472">Membrane</keyword>
<feature type="transmembrane region" description="Helical" evidence="8">
    <location>
        <begin position="156"/>
        <end position="175"/>
    </location>
</feature>
<evidence type="ECO:0000256" key="3">
    <source>
        <dbReference type="ARBA" id="ARBA00022475"/>
    </source>
</evidence>
<protein>
    <submittedName>
        <fullName evidence="9">Mtr protein</fullName>
    </submittedName>
</protein>
<evidence type="ECO:0000313" key="10">
    <source>
        <dbReference type="Proteomes" id="UP000604046"/>
    </source>
</evidence>
<evidence type="ECO:0000256" key="8">
    <source>
        <dbReference type="SAM" id="Phobius"/>
    </source>
</evidence>
<evidence type="ECO:0000256" key="5">
    <source>
        <dbReference type="ARBA" id="ARBA00022692"/>
    </source>
</evidence>
<feature type="transmembrane region" description="Helical" evidence="8">
    <location>
        <begin position="104"/>
        <end position="125"/>
    </location>
</feature>
<evidence type="ECO:0000256" key="1">
    <source>
        <dbReference type="ARBA" id="ARBA00004429"/>
    </source>
</evidence>
<accession>A0A812LVC9</accession>
<feature type="transmembrane region" description="Helical" evidence="8">
    <location>
        <begin position="217"/>
        <end position="238"/>
    </location>
</feature>
<keyword evidence="4" id="KW-0997">Cell inner membrane</keyword>
<dbReference type="GO" id="GO:0005886">
    <property type="term" value="C:plasma membrane"/>
    <property type="evidence" value="ECO:0007669"/>
    <property type="project" value="UniProtKB-SubCell"/>
</dbReference>
<feature type="transmembrane region" description="Helical" evidence="8">
    <location>
        <begin position="364"/>
        <end position="382"/>
    </location>
</feature>
<proteinExistence type="predicted"/>
<evidence type="ECO:0000256" key="7">
    <source>
        <dbReference type="ARBA" id="ARBA00023136"/>
    </source>
</evidence>
<comment type="subcellular location">
    <subcellularLocation>
        <location evidence="1">Cell inner membrane</location>
        <topology evidence="1">Multi-pass membrane protein</topology>
    </subcellularLocation>
</comment>
<feature type="transmembrane region" description="Helical" evidence="8">
    <location>
        <begin position="424"/>
        <end position="444"/>
    </location>
</feature>
<feature type="transmembrane region" description="Helical" evidence="8">
    <location>
        <begin position="328"/>
        <end position="352"/>
    </location>
</feature>
<feature type="transmembrane region" description="Helical" evidence="8">
    <location>
        <begin position="77"/>
        <end position="98"/>
    </location>
</feature>
<keyword evidence="2" id="KW-0813">Transport</keyword>
<evidence type="ECO:0000313" key="9">
    <source>
        <dbReference type="EMBL" id="CAE7253142.1"/>
    </source>
</evidence>
<dbReference type="Pfam" id="PF03222">
    <property type="entry name" value="Trp_Tyr_perm"/>
    <property type="match status" value="1"/>
</dbReference>
<dbReference type="GO" id="GO:0003333">
    <property type="term" value="P:amino acid transmembrane transport"/>
    <property type="evidence" value="ECO:0007669"/>
    <property type="project" value="InterPro"/>
</dbReference>
<keyword evidence="3" id="KW-1003">Cell membrane</keyword>
<keyword evidence="6 8" id="KW-1133">Transmembrane helix</keyword>
<feature type="transmembrane region" description="Helical" evidence="8">
    <location>
        <begin position="258"/>
        <end position="275"/>
    </location>
</feature>
<feature type="transmembrane region" description="Helical" evidence="8">
    <location>
        <begin position="287"/>
        <end position="308"/>
    </location>
</feature>
<dbReference type="PANTHER" id="PTHR32195">
    <property type="entry name" value="OS07G0662800 PROTEIN"/>
    <property type="match status" value="1"/>
</dbReference>
<feature type="transmembrane region" description="Helical" evidence="8">
    <location>
        <begin position="394"/>
        <end position="412"/>
    </location>
</feature>
<name>A0A812LVC9_9DINO</name>
<keyword evidence="5 8" id="KW-0812">Transmembrane</keyword>
<feature type="transmembrane region" description="Helical" evidence="8">
    <location>
        <begin position="181"/>
        <end position="205"/>
    </location>
</feature>